<proteinExistence type="predicted"/>
<evidence type="ECO:0000313" key="3">
    <source>
        <dbReference type="Proteomes" id="UP000752696"/>
    </source>
</evidence>
<feature type="compositionally biased region" description="Basic and acidic residues" evidence="1">
    <location>
        <begin position="322"/>
        <end position="338"/>
    </location>
</feature>
<feature type="region of interest" description="Disordered" evidence="1">
    <location>
        <begin position="508"/>
        <end position="531"/>
    </location>
</feature>
<protein>
    <submittedName>
        <fullName evidence="2">Uncharacterized protein</fullName>
    </submittedName>
</protein>
<feature type="region of interest" description="Disordered" evidence="1">
    <location>
        <begin position="407"/>
        <end position="431"/>
    </location>
</feature>
<accession>A0A6V7GY06</accession>
<feature type="compositionally biased region" description="Basic and acidic residues" evidence="1">
    <location>
        <begin position="516"/>
        <end position="531"/>
    </location>
</feature>
<evidence type="ECO:0000313" key="2">
    <source>
        <dbReference type="EMBL" id="CAD1470331.1"/>
    </source>
</evidence>
<gene>
    <name evidence="2" type="ORF">MHI_LOCUS184392</name>
</gene>
<feature type="non-terminal residue" evidence="2">
    <location>
        <position position="1"/>
    </location>
</feature>
<feature type="compositionally biased region" description="Gly residues" evidence="1">
    <location>
        <begin position="340"/>
        <end position="351"/>
    </location>
</feature>
<dbReference type="AlphaFoldDB" id="A0A6V7GY06"/>
<comment type="caution">
    <text evidence="2">The sequence shown here is derived from an EMBL/GenBank/DDBJ whole genome shotgun (WGS) entry which is preliminary data.</text>
</comment>
<dbReference type="Proteomes" id="UP000752696">
    <property type="component" value="Unassembled WGS sequence"/>
</dbReference>
<keyword evidence="3" id="KW-1185">Reference proteome</keyword>
<feature type="compositionally biased region" description="Acidic residues" evidence="1">
    <location>
        <begin position="42"/>
        <end position="54"/>
    </location>
</feature>
<feature type="region of interest" description="Disordered" evidence="1">
    <location>
        <begin position="318"/>
        <end position="372"/>
    </location>
</feature>
<organism evidence="2 3">
    <name type="scientific">Heterotrigona itama</name>
    <dbReference type="NCBI Taxonomy" id="395501"/>
    <lineage>
        <taxon>Eukaryota</taxon>
        <taxon>Metazoa</taxon>
        <taxon>Ecdysozoa</taxon>
        <taxon>Arthropoda</taxon>
        <taxon>Hexapoda</taxon>
        <taxon>Insecta</taxon>
        <taxon>Pterygota</taxon>
        <taxon>Neoptera</taxon>
        <taxon>Endopterygota</taxon>
        <taxon>Hymenoptera</taxon>
        <taxon>Apocrita</taxon>
        <taxon>Aculeata</taxon>
        <taxon>Apoidea</taxon>
        <taxon>Anthophila</taxon>
        <taxon>Apidae</taxon>
        <taxon>Heterotrigona</taxon>
    </lineage>
</organism>
<dbReference type="EMBL" id="CAJDYZ010003660">
    <property type="protein sequence ID" value="CAD1470331.1"/>
    <property type="molecule type" value="Genomic_DNA"/>
</dbReference>
<reference evidence="2" key="1">
    <citation type="submission" date="2020-07" db="EMBL/GenBank/DDBJ databases">
        <authorList>
            <person name="Nazaruddin N."/>
        </authorList>
    </citation>
    <scope>NUCLEOTIDE SEQUENCE</scope>
</reference>
<sequence>FTKKKFTQRLFTQFTKADGVLSGRSDSHSIRWISHFSWKGNDDDEDDDENDDKDDDVKQTERLERAEYDEREECVDRGVTGFDNSDSKIGESLIDCEFIFAFCPLRRKKCVLLGLLYVFCDRSKLRRFCCVSNRSNSVVINDEERCSAEDRDDDVDCGVATAPIGKGTPLFRGEEDHSSSVVVAASTPSCDDTSATVLVSPRIVRFRSESAALSSPLDFATCNVLVPPPSYDCCCRLFLFFLHLLLLLPLLRYVRRNLPILSTVSQEFTDARTTRRSDLRSSQLDRFFDSDWTPVSLLPFVKQQQCIVKAELSVAKQQKTGDGVDKSQEYGHDGRENADGGYGDNESGVGGRSDKRNHRIGSAAGSRDDSGGGGGCSVVVFIVVLVLHGGGWAVGLAFSVGEKQGEGELGDGEAGDGQACQDRGDQTDEESTVISSPDAVVQPLAMMVESDDAFVADGTVLGPLALGGDVAQVASAVLDHVRVPPSVEFRQNFVRRLRPDPRVRRIQQNHRQVRANVREENGSDHDRENWA</sequence>
<evidence type="ECO:0000256" key="1">
    <source>
        <dbReference type="SAM" id="MobiDB-lite"/>
    </source>
</evidence>
<feature type="region of interest" description="Disordered" evidence="1">
    <location>
        <begin position="38"/>
        <end position="57"/>
    </location>
</feature>
<name>A0A6V7GY06_9HYME</name>